<dbReference type="RefSeq" id="WP_173271139.1">
    <property type="nucleotide sequence ID" value="NZ_JABMKV010000002.1"/>
</dbReference>
<name>A0ABX2DCB8_9SPHI</name>
<sequence length="297" mass="35069">MQQKELISIALCTYNGSKYIEQQVNSILNQSYKNIEIVAVDDNSTDNTYHLLEKLQEQHAQLKIYRNEKNLGFNKNFEKAIKLCNGKYIAISDQDDIWLPQKLELLVNNIGNNWLIFSNSEWVDENEVSMGKQILNPSFTMEGRGFKSILFYNSVTGHTVLFDKQFVDYFTPMPAKGYYDWWMGFVALYHNKATCLNKCLTLHRMHNSSVTSGAYSNDKKQFKKDLNVEAEIQLEQFKHYKNLKPKDKKFIEKISCEYSKNFSFYLMWLLLVNYPTYFPDKKPRNWLSRLNFARKLK</sequence>
<accession>A0ABX2DCB8</accession>
<feature type="domain" description="Glycosyltransferase 2-like" evidence="1">
    <location>
        <begin position="8"/>
        <end position="135"/>
    </location>
</feature>
<comment type="caution">
    <text evidence="2">The sequence shown here is derived from an EMBL/GenBank/DDBJ whole genome shotgun (WGS) entry which is preliminary data.</text>
</comment>
<dbReference type="EMBL" id="JABMKV010000002">
    <property type="protein sequence ID" value="NQX31728.1"/>
    <property type="molecule type" value="Genomic_DNA"/>
</dbReference>
<keyword evidence="3" id="KW-1185">Reference proteome</keyword>
<dbReference type="InterPro" id="IPR001173">
    <property type="entry name" value="Glyco_trans_2-like"/>
</dbReference>
<dbReference type="SUPFAM" id="SSF53448">
    <property type="entry name" value="Nucleotide-diphospho-sugar transferases"/>
    <property type="match status" value="1"/>
</dbReference>
<dbReference type="Proteomes" id="UP000762110">
    <property type="component" value="Unassembled WGS sequence"/>
</dbReference>
<reference evidence="2 3" key="1">
    <citation type="submission" date="2020-05" db="EMBL/GenBank/DDBJ databases">
        <title>Description of Pedobacter foliorum sp. nov.</title>
        <authorList>
            <person name="Qi S."/>
            <person name="Carlier A."/>
            <person name="Cnockaert M."/>
            <person name="Vandamme P."/>
        </authorList>
    </citation>
    <scope>NUCLEOTIDE SEQUENCE [LARGE SCALE GENOMIC DNA]</scope>
    <source>
        <strain evidence="2 3">LMG 31300</strain>
    </source>
</reference>
<gene>
    <name evidence="2" type="ORF">HQN85_08330</name>
</gene>
<dbReference type="PANTHER" id="PTHR22916:SF3">
    <property type="entry name" value="UDP-GLCNAC:BETAGAL BETA-1,3-N-ACETYLGLUCOSAMINYLTRANSFERASE-LIKE PROTEIN 1"/>
    <property type="match status" value="1"/>
</dbReference>
<dbReference type="PANTHER" id="PTHR22916">
    <property type="entry name" value="GLYCOSYLTRANSFERASE"/>
    <property type="match status" value="1"/>
</dbReference>
<evidence type="ECO:0000313" key="3">
    <source>
        <dbReference type="Proteomes" id="UP000762110"/>
    </source>
</evidence>
<evidence type="ECO:0000259" key="1">
    <source>
        <dbReference type="Pfam" id="PF00535"/>
    </source>
</evidence>
<protein>
    <submittedName>
        <fullName evidence="2">Glycosyltransferase</fullName>
    </submittedName>
</protein>
<proteinExistence type="predicted"/>
<evidence type="ECO:0000313" key="2">
    <source>
        <dbReference type="EMBL" id="NQX31728.1"/>
    </source>
</evidence>
<dbReference type="Gene3D" id="3.90.550.10">
    <property type="entry name" value="Spore Coat Polysaccharide Biosynthesis Protein SpsA, Chain A"/>
    <property type="match status" value="1"/>
</dbReference>
<dbReference type="Pfam" id="PF00535">
    <property type="entry name" value="Glycos_transf_2"/>
    <property type="match status" value="1"/>
</dbReference>
<organism evidence="2 3">
    <name type="scientific">Pedobacter boryungensis</name>
    <dbReference type="NCBI Taxonomy" id="869962"/>
    <lineage>
        <taxon>Bacteria</taxon>
        <taxon>Pseudomonadati</taxon>
        <taxon>Bacteroidota</taxon>
        <taxon>Sphingobacteriia</taxon>
        <taxon>Sphingobacteriales</taxon>
        <taxon>Sphingobacteriaceae</taxon>
        <taxon>Pedobacter</taxon>
    </lineage>
</organism>
<dbReference type="InterPro" id="IPR029044">
    <property type="entry name" value="Nucleotide-diphossugar_trans"/>
</dbReference>